<dbReference type="VEuPathDB" id="FungiDB:LEMA_P084930.1"/>
<dbReference type="HOGENOM" id="CLU_750213_0_0_1"/>
<reference evidence="3" key="1">
    <citation type="journal article" date="2011" name="Nat. Commun.">
        <title>Effector diversification within compartments of the Leptosphaeria maculans genome affected by Repeat-Induced Point mutations.</title>
        <authorList>
            <person name="Rouxel T."/>
            <person name="Grandaubert J."/>
            <person name="Hane J.K."/>
            <person name="Hoede C."/>
            <person name="van de Wouw A.P."/>
            <person name="Couloux A."/>
            <person name="Dominguez V."/>
            <person name="Anthouard V."/>
            <person name="Bally P."/>
            <person name="Bourras S."/>
            <person name="Cozijnsen A.J."/>
            <person name="Ciuffetti L.M."/>
            <person name="Degrave A."/>
            <person name="Dilmaghani A."/>
            <person name="Duret L."/>
            <person name="Fudal I."/>
            <person name="Goodwin S.B."/>
            <person name="Gout L."/>
            <person name="Glaser N."/>
            <person name="Linglin J."/>
            <person name="Kema G.H.J."/>
            <person name="Lapalu N."/>
            <person name="Lawrence C.B."/>
            <person name="May K."/>
            <person name="Meyer M."/>
            <person name="Ollivier B."/>
            <person name="Poulain J."/>
            <person name="Schoch C.L."/>
            <person name="Simon A."/>
            <person name="Spatafora J.W."/>
            <person name="Stachowiak A."/>
            <person name="Turgeon B.G."/>
            <person name="Tyler B.M."/>
            <person name="Vincent D."/>
            <person name="Weissenbach J."/>
            <person name="Amselem J."/>
            <person name="Quesneville H."/>
            <person name="Oliver R.P."/>
            <person name="Wincker P."/>
            <person name="Balesdent M.-H."/>
            <person name="Howlett B.J."/>
        </authorList>
    </citation>
    <scope>NUCLEOTIDE SEQUENCE [LARGE SCALE GENOMIC DNA]</scope>
    <source>
        <strain evidence="3">JN3 / isolate v23.1.3 / race Av1-4-5-6-7-8</strain>
    </source>
</reference>
<proteinExistence type="predicted"/>
<dbReference type="InParanoid" id="E5A6K9"/>
<evidence type="ECO:0000313" key="2">
    <source>
        <dbReference type="EMBL" id="CBX99254.1"/>
    </source>
</evidence>
<evidence type="ECO:0000313" key="3">
    <source>
        <dbReference type="Proteomes" id="UP000002668"/>
    </source>
</evidence>
<gene>
    <name evidence="2" type="ORF">LEMA_P084930.1</name>
</gene>
<evidence type="ECO:0000256" key="1">
    <source>
        <dbReference type="SAM" id="MobiDB-lite"/>
    </source>
</evidence>
<accession>E5A6K9</accession>
<name>E5A6K9_LEPMJ</name>
<dbReference type="EMBL" id="FP929135">
    <property type="protein sequence ID" value="CBX99254.1"/>
    <property type="molecule type" value="Genomic_DNA"/>
</dbReference>
<dbReference type="Proteomes" id="UP000002668">
    <property type="component" value="Genome"/>
</dbReference>
<organism evidence="2 3">
    <name type="scientific">Leptosphaeria maculans (strain JN3 / isolate v23.1.3 / race Av1-4-5-6-7-8)</name>
    <name type="common">Blackleg fungus</name>
    <name type="synonym">Phoma lingam</name>
    <dbReference type="NCBI Taxonomy" id="985895"/>
    <lineage>
        <taxon>Eukaryota</taxon>
        <taxon>Fungi</taxon>
        <taxon>Dikarya</taxon>
        <taxon>Ascomycota</taxon>
        <taxon>Pezizomycotina</taxon>
        <taxon>Dothideomycetes</taxon>
        <taxon>Pleosporomycetidae</taxon>
        <taxon>Pleosporales</taxon>
        <taxon>Pleosporineae</taxon>
        <taxon>Leptosphaeriaceae</taxon>
        <taxon>Plenodomus</taxon>
        <taxon>Plenodomus lingam/Leptosphaeria maculans species complex</taxon>
    </lineage>
</organism>
<sequence>MKQGDILAQWIPLCQTLFPYDELVPSPYIGDNSPLNQELVDRYRIVHSNQAHPLPSFLDQAIQGLNDDWMSSDQQHILPPPRQSTTAINHLLSDLVGPYVAGYGTESGHAAHFAADNNDLHMRLTNGLGWQYYLDDVSRFVNDDLFLEKQFNTSPARDVSHPMPFTPIANSNQPNNLQVDTNHLTLASFQEPFVETALSVEQPDAFSDTAFDTVSQCDGYQQLRASSHHGASQSNYGMPLYSAPVSFEYFPPLHDQLASATTMSTQTSSQGWNPACSSYMVSSWTSPTSDIESYDCISSRSVGVPVIPRLRHAQPSSRSLAEGPLTAPHDNNPANTTSWPAQQPFFAPQVVPEANQQNEAASRMPFWSA</sequence>
<dbReference type="AlphaFoldDB" id="E5A6K9"/>
<protein>
    <submittedName>
        <fullName evidence="2">Uncharacterized protein</fullName>
    </submittedName>
</protein>
<feature type="region of interest" description="Disordered" evidence="1">
    <location>
        <begin position="313"/>
        <end position="340"/>
    </location>
</feature>
<keyword evidence="3" id="KW-1185">Reference proteome</keyword>